<dbReference type="EMBL" id="FUYC01000001">
    <property type="protein sequence ID" value="SKA71283.1"/>
    <property type="molecule type" value="Genomic_DNA"/>
</dbReference>
<feature type="domain" description="Cyclophilin-like" evidence="1">
    <location>
        <begin position="17"/>
        <end position="126"/>
    </location>
</feature>
<organism evidence="2 3">
    <name type="scientific">Paucidesulfovibrio gracilis DSM 16080</name>
    <dbReference type="NCBI Taxonomy" id="1121449"/>
    <lineage>
        <taxon>Bacteria</taxon>
        <taxon>Pseudomonadati</taxon>
        <taxon>Thermodesulfobacteriota</taxon>
        <taxon>Desulfovibrionia</taxon>
        <taxon>Desulfovibrionales</taxon>
        <taxon>Desulfovibrionaceae</taxon>
        <taxon>Paucidesulfovibrio</taxon>
    </lineage>
</organism>
<name>A0A1T4W213_9BACT</name>
<accession>A0A1T4W213</accession>
<dbReference type="InterPro" id="IPR029000">
    <property type="entry name" value="Cyclophilin-like_dom_sf"/>
</dbReference>
<protein>
    <submittedName>
        <fullName evidence="2">Cyclophilin-like</fullName>
    </submittedName>
</protein>
<dbReference type="Proteomes" id="UP000190027">
    <property type="component" value="Unassembled WGS sequence"/>
</dbReference>
<dbReference type="Gene3D" id="2.40.100.20">
    <property type="match status" value="1"/>
</dbReference>
<gene>
    <name evidence="2" type="ORF">SAMN02745704_00113</name>
</gene>
<dbReference type="RefSeq" id="WP_078715706.1">
    <property type="nucleotide sequence ID" value="NZ_FUYC01000001.1"/>
</dbReference>
<keyword evidence="3" id="KW-1185">Reference proteome</keyword>
<dbReference type="OrthoDB" id="9801466at2"/>
<evidence type="ECO:0000313" key="3">
    <source>
        <dbReference type="Proteomes" id="UP000190027"/>
    </source>
</evidence>
<dbReference type="Pfam" id="PF18050">
    <property type="entry name" value="Cyclophil_like2"/>
    <property type="match status" value="1"/>
</dbReference>
<dbReference type="InterPro" id="IPR041183">
    <property type="entry name" value="Cyclophilin-like"/>
</dbReference>
<evidence type="ECO:0000259" key="1">
    <source>
        <dbReference type="Pfam" id="PF18050"/>
    </source>
</evidence>
<sequence>MQHASRTLKNGTRINLVVGKTEIPALLNDNASSRALIEKLPYSVRMHRYEHDYCGVMDGPLPYDQQDVRSGWLNGDIAFAIHGNYFTILFKDEELSGEFDGIVNLGILRSPLSVMDSLPADITVVIKLENPAAIDAQPTTR</sequence>
<dbReference type="STRING" id="1121449.SAMN02745704_00113"/>
<dbReference type="SUPFAM" id="SSF50891">
    <property type="entry name" value="Cyclophilin-like"/>
    <property type="match status" value="1"/>
</dbReference>
<reference evidence="2 3" key="1">
    <citation type="submission" date="2017-02" db="EMBL/GenBank/DDBJ databases">
        <authorList>
            <person name="Peterson S.W."/>
        </authorList>
    </citation>
    <scope>NUCLEOTIDE SEQUENCE [LARGE SCALE GENOMIC DNA]</scope>
    <source>
        <strain evidence="2 3">DSM 16080</strain>
    </source>
</reference>
<evidence type="ECO:0000313" key="2">
    <source>
        <dbReference type="EMBL" id="SKA71283.1"/>
    </source>
</evidence>
<proteinExistence type="predicted"/>
<dbReference type="AlphaFoldDB" id="A0A1T4W213"/>